<keyword evidence="4" id="KW-1185">Reference proteome</keyword>
<organism evidence="2 3">
    <name type="scientific">Sphingobium limneticum</name>
    <dbReference type="NCBI Taxonomy" id="1007511"/>
    <lineage>
        <taxon>Bacteria</taxon>
        <taxon>Pseudomonadati</taxon>
        <taxon>Pseudomonadota</taxon>
        <taxon>Alphaproteobacteria</taxon>
        <taxon>Sphingomonadales</taxon>
        <taxon>Sphingomonadaceae</taxon>
        <taxon>Sphingobium</taxon>
    </lineage>
</organism>
<reference evidence="3 4" key="1">
    <citation type="submission" date="2019-09" db="EMBL/GenBank/DDBJ databases">
        <authorList>
            <person name="Feng G."/>
        </authorList>
    </citation>
    <scope>NUCLEOTIDE SEQUENCE [LARGE SCALE GENOMIC DNA]</scope>
    <source>
        <strain evidence="2 3">KACC 19283</strain>
        <strain evidence="1 4">KACC 19284</strain>
    </source>
</reference>
<gene>
    <name evidence="2" type="ORF">F4U95_07615</name>
    <name evidence="1" type="ORF">F4U96_07665</name>
</gene>
<dbReference type="EMBL" id="VYQB01000004">
    <property type="protein sequence ID" value="KAA9018902.1"/>
    <property type="molecule type" value="Genomic_DNA"/>
</dbReference>
<evidence type="ECO:0000313" key="3">
    <source>
        <dbReference type="Proteomes" id="UP000325933"/>
    </source>
</evidence>
<sequence length="138" mass="15293">MTTIPNTAHSIVARQSPSALFLFLDAVRCWGQARRHHRPTLTSLYARLGHYGCGQILPAIDSLLDLTVTLLGRPLRLGRGKALSDDENRLINLLQGRRTAPFVHTCSDALLCTFCCALRSVQLLMDMELGQPARRRAA</sequence>
<dbReference type="Proteomes" id="UP000325933">
    <property type="component" value="Unassembled WGS sequence"/>
</dbReference>
<protein>
    <submittedName>
        <fullName evidence="2">Uncharacterized protein</fullName>
    </submittedName>
</protein>
<accession>A0A5J5I708</accession>
<evidence type="ECO:0000313" key="4">
    <source>
        <dbReference type="Proteomes" id="UP000326364"/>
    </source>
</evidence>
<evidence type="ECO:0000313" key="1">
    <source>
        <dbReference type="EMBL" id="KAA9018902.1"/>
    </source>
</evidence>
<dbReference type="EMBL" id="VYQA01000004">
    <property type="protein sequence ID" value="KAA9031476.1"/>
    <property type="molecule type" value="Genomic_DNA"/>
</dbReference>
<dbReference type="Proteomes" id="UP000326364">
    <property type="component" value="Unassembled WGS sequence"/>
</dbReference>
<dbReference type="AlphaFoldDB" id="A0A5J5I708"/>
<name>A0A5J5I708_9SPHN</name>
<comment type="caution">
    <text evidence="2">The sequence shown here is derived from an EMBL/GenBank/DDBJ whole genome shotgun (WGS) entry which is preliminary data.</text>
</comment>
<evidence type="ECO:0000313" key="2">
    <source>
        <dbReference type="EMBL" id="KAA9031476.1"/>
    </source>
</evidence>
<proteinExistence type="predicted"/>
<dbReference type="RefSeq" id="WP_150425198.1">
    <property type="nucleotide sequence ID" value="NZ_VYQA01000004.1"/>
</dbReference>